<evidence type="ECO:0000256" key="1">
    <source>
        <dbReference type="SAM" id="Phobius"/>
    </source>
</evidence>
<dbReference type="Proteomes" id="UP000230002">
    <property type="component" value="Unassembled WGS sequence"/>
</dbReference>
<evidence type="ECO:0000313" key="4">
    <source>
        <dbReference type="Proteomes" id="UP000230002"/>
    </source>
</evidence>
<keyword evidence="1" id="KW-1133">Transmembrane helix</keyword>
<evidence type="ECO:0000259" key="2">
    <source>
        <dbReference type="Pfam" id="PF03476"/>
    </source>
</evidence>
<dbReference type="Pfam" id="PF03476">
    <property type="entry name" value="MOSC_N"/>
    <property type="match status" value="1"/>
</dbReference>
<comment type="caution">
    <text evidence="3">The sequence shown here is derived from an EMBL/GenBank/DDBJ whole genome shotgun (WGS) entry which is preliminary data.</text>
</comment>
<name>A0A2G8SBE5_9APHY</name>
<evidence type="ECO:0000313" key="3">
    <source>
        <dbReference type="EMBL" id="PIL31071.1"/>
    </source>
</evidence>
<feature type="transmembrane region" description="Helical" evidence="1">
    <location>
        <begin position="25"/>
        <end position="42"/>
    </location>
</feature>
<gene>
    <name evidence="3" type="ORF">GSI_05767</name>
</gene>
<dbReference type="AlphaFoldDB" id="A0A2G8SBE5"/>
<keyword evidence="4" id="KW-1185">Reference proteome</keyword>
<keyword evidence="1" id="KW-0472">Membrane</keyword>
<accession>A0A2G8SBE5</accession>
<keyword evidence="1" id="KW-0812">Transmembrane</keyword>
<protein>
    <recommendedName>
        <fullName evidence="2">Molybdenum cofactor sulfurase middle domain-containing protein</fullName>
    </recommendedName>
</protein>
<dbReference type="InterPro" id="IPR005303">
    <property type="entry name" value="MOCOS_middle"/>
</dbReference>
<proteinExistence type="predicted"/>
<dbReference type="STRING" id="1077348.A0A2G8SBE5"/>
<dbReference type="EMBL" id="AYKW01000012">
    <property type="protein sequence ID" value="PIL31071.1"/>
    <property type="molecule type" value="Genomic_DNA"/>
</dbReference>
<sequence length="214" mass="22874">MVFSNSSLDVIQQHWSSQSPSTRTWTLSVALVALTGLVWSLARRSLRGKLGAIVVVGNGKTPACPPELLKDDQDLSAPKGGSGSGAGVVNGFALDREMSVPFDVGDVRVSKILVHPIKSCRGTSVQASRYTPEGLENDRKWCIIEQESHAVITAREVAKMVLITPRIEPDSASPYGGRLVVSFPEDSGCETFSVPLNPTPDILATWPIAPGQPN</sequence>
<reference evidence="3 4" key="1">
    <citation type="journal article" date="2015" name="Sci. Rep.">
        <title>Chromosome-level genome map provides insights into diverse defense mechanisms in the medicinal fungus Ganoderma sinense.</title>
        <authorList>
            <person name="Zhu Y."/>
            <person name="Xu J."/>
            <person name="Sun C."/>
            <person name="Zhou S."/>
            <person name="Xu H."/>
            <person name="Nelson D.R."/>
            <person name="Qian J."/>
            <person name="Song J."/>
            <person name="Luo H."/>
            <person name="Xiang L."/>
            <person name="Li Y."/>
            <person name="Xu Z."/>
            <person name="Ji A."/>
            <person name="Wang L."/>
            <person name="Lu S."/>
            <person name="Hayward A."/>
            <person name="Sun W."/>
            <person name="Li X."/>
            <person name="Schwartz D.C."/>
            <person name="Wang Y."/>
            <person name="Chen S."/>
        </authorList>
    </citation>
    <scope>NUCLEOTIDE SEQUENCE [LARGE SCALE GENOMIC DNA]</scope>
    <source>
        <strain evidence="3 4">ZZ0214-1</strain>
    </source>
</reference>
<dbReference type="OrthoDB" id="17255at2759"/>
<dbReference type="SUPFAM" id="SSF141673">
    <property type="entry name" value="MOSC N-terminal domain-like"/>
    <property type="match status" value="1"/>
</dbReference>
<feature type="domain" description="Molybdenum cofactor sulfurase middle" evidence="2">
    <location>
        <begin position="108"/>
        <end position="197"/>
    </location>
</feature>
<organism evidence="3 4">
    <name type="scientific">Ganoderma sinense ZZ0214-1</name>
    <dbReference type="NCBI Taxonomy" id="1077348"/>
    <lineage>
        <taxon>Eukaryota</taxon>
        <taxon>Fungi</taxon>
        <taxon>Dikarya</taxon>
        <taxon>Basidiomycota</taxon>
        <taxon>Agaricomycotina</taxon>
        <taxon>Agaricomycetes</taxon>
        <taxon>Polyporales</taxon>
        <taxon>Polyporaceae</taxon>
        <taxon>Ganoderma</taxon>
    </lineage>
</organism>